<organism evidence="7 8">
    <name type="scientific">Dongia soli</name>
    <dbReference type="NCBI Taxonomy" id="600628"/>
    <lineage>
        <taxon>Bacteria</taxon>
        <taxon>Pseudomonadati</taxon>
        <taxon>Pseudomonadota</taxon>
        <taxon>Alphaproteobacteria</taxon>
        <taxon>Rhodospirillales</taxon>
        <taxon>Dongiaceae</taxon>
        <taxon>Dongia</taxon>
    </lineage>
</organism>
<keyword evidence="5 6" id="KW-0408">Iron</keyword>
<evidence type="ECO:0000256" key="5">
    <source>
        <dbReference type="ARBA" id="ARBA00023004"/>
    </source>
</evidence>
<dbReference type="InterPro" id="IPR023635">
    <property type="entry name" value="Peptide_deformylase"/>
</dbReference>
<accession>A0ABU5EF40</accession>
<gene>
    <name evidence="6 7" type="primary">def</name>
    <name evidence="7" type="ORF">SMD27_14990</name>
</gene>
<sequence>MAILKIARMGHPVLKRRAELISDVKVPEIQRLIKDMLETLVDIGGAGLAAPQVHVPLRLVMFHVPEARAGKEDGPGAAAVPFTVLINPEIEVLGEEMAAGLEACLSVPGLAGMVPRHTHIRYRGLDGTGQPIEREARGFHARVVQHECDHLDGILYPMRMADLSTLSFVEEMRRSVEAAADID</sequence>
<dbReference type="PRINTS" id="PR01576">
    <property type="entry name" value="PDEFORMYLASE"/>
</dbReference>
<evidence type="ECO:0000256" key="4">
    <source>
        <dbReference type="ARBA" id="ARBA00022917"/>
    </source>
</evidence>
<dbReference type="HAMAP" id="MF_00163">
    <property type="entry name" value="Pep_deformylase"/>
    <property type="match status" value="1"/>
</dbReference>
<keyword evidence="3 6" id="KW-0378">Hydrolase</keyword>
<dbReference type="CDD" id="cd00487">
    <property type="entry name" value="Pep_deformylase"/>
    <property type="match status" value="1"/>
</dbReference>
<keyword evidence="2 6" id="KW-0479">Metal-binding</keyword>
<evidence type="ECO:0000256" key="2">
    <source>
        <dbReference type="ARBA" id="ARBA00022723"/>
    </source>
</evidence>
<evidence type="ECO:0000313" key="7">
    <source>
        <dbReference type="EMBL" id="MDY0884150.1"/>
    </source>
</evidence>
<dbReference type="PANTHER" id="PTHR10458:SF20">
    <property type="entry name" value="PEPTIDE DEFORMYLASE 1"/>
    <property type="match status" value="1"/>
</dbReference>
<feature type="binding site" evidence="6">
    <location>
        <position position="104"/>
    </location>
    <ligand>
        <name>Fe cation</name>
        <dbReference type="ChEBI" id="CHEBI:24875"/>
    </ligand>
</feature>
<dbReference type="Pfam" id="PF01327">
    <property type="entry name" value="Pep_deformylase"/>
    <property type="match status" value="1"/>
</dbReference>
<dbReference type="PANTHER" id="PTHR10458">
    <property type="entry name" value="PEPTIDE DEFORMYLASE"/>
    <property type="match status" value="1"/>
</dbReference>
<comment type="similarity">
    <text evidence="1 6">Belongs to the polypeptide deformylase family.</text>
</comment>
<dbReference type="NCBIfam" id="TIGR00079">
    <property type="entry name" value="pept_deformyl"/>
    <property type="match status" value="1"/>
</dbReference>
<dbReference type="InterPro" id="IPR036821">
    <property type="entry name" value="Peptide_deformylase_sf"/>
</dbReference>
<dbReference type="Gene3D" id="3.90.45.10">
    <property type="entry name" value="Peptide deformylase"/>
    <property type="match status" value="1"/>
</dbReference>
<dbReference type="GO" id="GO:0042586">
    <property type="term" value="F:peptide deformylase activity"/>
    <property type="evidence" value="ECO:0007669"/>
    <property type="project" value="UniProtKB-EC"/>
</dbReference>
<evidence type="ECO:0000313" key="8">
    <source>
        <dbReference type="Proteomes" id="UP001279642"/>
    </source>
</evidence>
<feature type="binding site" evidence="6">
    <location>
        <position position="150"/>
    </location>
    <ligand>
        <name>Fe cation</name>
        <dbReference type="ChEBI" id="CHEBI:24875"/>
    </ligand>
</feature>
<comment type="cofactor">
    <cofactor evidence="6">
        <name>Fe(2+)</name>
        <dbReference type="ChEBI" id="CHEBI:29033"/>
    </cofactor>
    <text evidence="6">Binds 1 Fe(2+) ion.</text>
</comment>
<evidence type="ECO:0000256" key="1">
    <source>
        <dbReference type="ARBA" id="ARBA00010759"/>
    </source>
</evidence>
<comment type="caution">
    <text evidence="7">The sequence shown here is derived from an EMBL/GenBank/DDBJ whole genome shotgun (WGS) entry which is preliminary data.</text>
</comment>
<dbReference type="EMBL" id="JAXCLW010000004">
    <property type="protein sequence ID" value="MDY0884150.1"/>
    <property type="molecule type" value="Genomic_DNA"/>
</dbReference>
<keyword evidence="8" id="KW-1185">Reference proteome</keyword>
<name>A0ABU5EF40_9PROT</name>
<dbReference type="SUPFAM" id="SSF56420">
    <property type="entry name" value="Peptide deformylase"/>
    <property type="match status" value="1"/>
</dbReference>
<comment type="function">
    <text evidence="6">Removes the formyl group from the N-terminal Met of newly synthesized proteins. Requires at least a dipeptide for an efficient rate of reaction. N-terminal L-methionine is a prerequisite for activity but the enzyme has broad specificity at other positions.</text>
</comment>
<dbReference type="Proteomes" id="UP001279642">
    <property type="component" value="Unassembled WGS sequence"/>
</dbReference>
<evidence type="ECO:0000256" key="3">
    <source>
        <dbReference type="ARBA" id="ARBA00022801"/>
    </source>
</evidence>
<comment type="catalytic activity">
    <reaction evidence="6">
        <text>N-terminal N-formyl-L-methionyl-[peptide] + H2O = N-terminal L-methionyl-[peptide] + formate</text>
        <dbReference type="Rhea" id="RHEA:24420"/>
        <dbReference type="Rhea" id="RHEA-COMP:10639"/>
        <dbReference type="Rhea" id="RHEA-COMP:10640"/>
        <dbReference type="ChEBI" id="CHEBI:15377"/>
        <dbReference type="ChEBI" id="CHEBI:15740"/>
        <dbReference type="ChEBI" id="CHEBI:49298"/>
        <dbReference type="ChEBI" id="CHEBI:64731"/>
        <dbReference type="EC" id="3.5.1.88"/>
    </reaction>
</comment>
<dbReference type="NCBIfam" id="NF001159">
    <property type="entry name" value="PRK00150.1-3"/>
    <property type="match status" value="1"/>
</dbReference>
<keyword evidence="4 6" id="KW-0648">Protein biosynthesis</keyword>
<proteinExistence type="inferred from homology"/>
<feature type="active site" evidence="6">
    <location>
        <position position="147"/>
    </location>
</feature>
<dbReference type="EC" id="3.5.1.88" evidence="6"/>
<dbReference type="PIRSF" id="PIRSF004749">
    <property type="entry name" value="Pep_def"/>
    <property type="match status" value="1"/>
</dbReference>
<reference evidence="7 8" key="1">
    <citation type="journal article" date="2016" name="Antonie Van Leeuwenhoek">
        <title>Dongia soli sp. nov., isolated from soil from Dokdo, Korea.</title>
        <authorList>
            <person name="Kim D.U."/>
            <person name="Lee H."/>
            <person name="Kim H."/>
            <person name="Kim S.G."/>
            <person name="Ka J.O."/>
        </authorList>
    </citation>
    <scope>NUCLEOTIDE SEQUENCE [LARGE SCALE GENOMIC DNA]</scope>
    <source>
        <strain evidence="7 8">D78</strain>
    </source>
</reference>
<protein>
    <recommendedName>
        <fullName evidence="6">Peptide deformylase</fullName>
        <shortName evidence="6">PDF</shortName>
        <ecNumber evidence="6">3.5.1.88</ecNumber>
    </recommendedName>
    <alternativeName>
        <fullName evidence="6">Polypeptide deformylase</fullName>
    </alternativeName>
</protein>
<feature type="binding site" evidence="6">
    <location>
        <position position="146"/>
    </location>
    <ligand>
        <name>Fe cation</name>
        <dbReference type="ChEBI" id="CHEBI:24875"/>
    </ligand>
</feature>
<evidence type="ECO:0000256" key="6">
    <source>
        <dbReference type="HAMAP-Rule" id="MF_00163"/>
    </source>
</evidence>
<dbReference type="RefSeq" id="WP_320509222.1">
    <property type="nucleotide sequence ID" value="NZ_JAXCLW010000004.1"/>
</dbReference>